<evidence type="ECO:0000256" key="1">
    <source>
        <dbReference type="SAM" id="Phobius"/>
    </source>
</evidence>
<gene>
    <name evidence="2" type="ORF">C0Q70_13225</name>
</gene>
<dbReference type="InterPro" id="IPR026100">
    <property type="entry name" value="Tmem223"/>
</dbReference>
<protein>
    <recommendedName>
        <fullName evidence="4">Transmembrane protein 223</fullName>
    </recommendedName>
</protein>
<comment type="caution">
    <text evidence="2">The sequence shown here is derived from an EMBL/GenBank/DDBJ whole genome shotgun (WGS) entry which is preliminary data.</text>
</comment>
<sequence length="158" mass="18115">MLKYFGCIQFAFWAYLGLFSFQNLRDAPEDTTAINSSWWRRIAAKESKYKNGISVLCFGLGYIILCISILYPMRAVKKLWLLKGGTAVRVDTYSAFKRSQTLTVPTRNVSCLQSRKDAAAQIAMKIRGKWFFFLLDKRGVFHNADLFDYAVGLSRNVK</sequence>
<dbReference type="AlphaFoldDB" id="A0A2T7NWL8"/>
<dbReference type="OrthoDB" id="5950063at2759"/>
<keyword evidence="1" id="KW-1133">Transmembrane helix</keyword>
<accession>A0A2T7NWL8</accession>
<reference evidence="2 3" key="1">
    <citation type="submission" date="2018-04" db="EMBL/GenBank/DDBJ databases">
        <title>The genome of golden apple snail Pomacea canaliculata provides insight into stress tolerance and invasive adaptation.</title>
        <authorList>
            <person name="Liu C."/>
            <person name="Liu B."/>
            <person name="Ren Y."/>
            <person name="Zhang Y."/>
            <person name="Wang H."/>
            <person name="Li S."/>
            <person name="Jiang F."/>
            <person name="Yin L."/>
            <person name="Zhang G."/>
            <person name="Qian W."/>
            <person name="Fan W."/>
        </authorList>
    </citation>
    <scope>NUCLEOTIDE SEQUENCE [LARGE SCALE GENOMIC DNA]</scope>
    <source>
        <strain evidence="2">SZHN2017</strain>
        <tissue evidence="2">Muscle</tissue>
    </source>
</reference>
<organism evidence="2 3">
    <name type="scientific">Pomacea canaliculata</name>
    <name type="common">Golden apple snail</name>
    <dbReference type="NCBI Taxonomy" id="400727"/>
    <lineage>
        <taxon>Eukaryota</taxon>
        <taxon>Metazoa</taxon>
        <taxon>Spiralia</taxon>
        <taxon>Lophotrochozoa</taxon>
        <taxon>Mollusca</taxon>
        <taxon>Gastropoda</taxon>
        <taxon>Caenogastropoda</taxon>
        <taxon>Architaenioglossa</taxon>
        <taxon>Ampullarioidea</taxon>
        <taxon>Ampullariidae</taxon>
        <taxon>Pomacea</taxon>
    </lineage>
</organism>
<dbReference type="PANTHER" id="PTHR14549:SF2">
    <property type="entry name" value="TRANSMEMBRANE PROTEIN 223"/>
    <property type="match status" value="1"/>
</dbReference>
<dbReference type="EMBL" id="PZQS01000008">
    <property type="protein sequence ID" value="PVD25569.1"/>
    <property type="molecule type" value="Genomic_DNA"/>
</dbReference>
<name>A0A2T7NWL8_POMCA</name>
<dbReference type="Pfam" id="PF06979">
    <property type="entry name" value="TMEM70"/>
    <property type="match status" value="1"/>
</dbReference>
<dbReference type="GO" id="GO:0005739">
    <property type="term" value="C:mitochondrion"/>
    <property type="evidence" value="ECO:0007669"/>
    <property type="project" value="TreeGrafter"/>
</dbReference>
<evidence type="ECO:0008006" key="4">
    <source>
        <dbReference type="Google" id="ProtNLM"/>
    </source>
</evidence>
<proteinExistence type="predicted"/>
<dbReference type="PANTHER" id="PTHR14549">
    <property type="entry name" value="TRANSMEMBRANE PROTEIN 223"/>
    <property type="match status" value="1"/>
</dbReference>
<keyword evidence="1" id="KW-0472">Membrane</keyword>
<evidence type="ECO:0000313" key="3">
    <source>
        <dbReference type="Proteomes" id="UP000245119"/>
    </source>
</evidence>
<dbReference type="InterPro" id="IPR045325">
    <property type="entry name" value="TMEM70/TMEM186/TMEM223"/>
</dbReference>
<dbReference type="GO" id="GO:0007399">
    <property type="term" value="P:nervous system development"/>
    <property type="evidence" value="ECO:0007669"/>
    <property type="project" value="TreeGrafter"/>
</dbReference>
<keyword evidence="1" id="KW-0812">Transmembrane</keyword>
<evidence type="ECO:0000313" key="2">
    <source>
        <dbReference type="EMBL" id="PVD25569.1"/>
    </source>
</evidence>
<feature type="transmembrane region" description="Helical" evidence="1">
    <location>
        <begin position="53"/>
        <end position="73"/>
    </location>
</feature>
<keyword evidence="3" id="KW-1185">Reference proteome</keyword>
<dbReference type="Proteomes" id="UP000245119">
    <property type="component" value="Linkage Group LG8"/>
</dbReference>